<dbReference type="PANTHER" id="PTHR11705">
    <property type="entry name" value="PROTEASE FAMILY M14 CARBOXYPEPTIDASE A,B"/>
    <property type="match status" value="1"/>
</dbReference>
<dbReference type="GO" id="GO:0008270">
    <property type="term" value="F:zinc ion binding"/>
    <property type="evidence" value="ECO:0007669"/>
    <property type="project" value="InterPro"/>
</dbReference>
<keyword evidence="5" id="KW-0964">Secreted</keyword>
<dbReference type="AlphaFoldDB" id="A0A9P8CNV7"/>
<name>A0A9P8CNV7_9HYPO</name>
<feature type="active site" description="Proton donor/acceptor" evidence="13">
    <location>
        <position position="235"/>
    </location>
</feature>
<keyword evidence="16" id="KW-1185">Reference proteome</keyword>
<dbReference type="RefSeq" id="XP_046116060.1">
    <property type="nucleotide sequence ID" value="XM_046263922.1"/>
</dbReference>
<dbReference type="SUPFAM" id="SSF53187">
    <property type="entry name" value="Zn-dependent exopeptidases"/>
    <property type="match status" value="1"/>
</dbReference>
<protein>
    <recommendedName>
        <fullName evidence="12">Carboxypeptidase M14B</fullName>
    </recommendedName>
    <alternativeName>
        <fullName evidence="11">Carboxypeptidase MCPB</fullName>
    </alternativeName>
</protein>
<proteinExistence type="inferred from homology"/>
<evidence type="ECO:0000256" key="12">
    <source>
        <dbReference type="ARBA" id="ARBA00042017"/>
    </source>
</evidence>
<dbReference type="EMBL" id="MU251264">
    <property type="protein sequence ID" value="KAG9252136.1"/>
    <property type="molecule type" value="Genomic_DNA"/>
</dbReference>
<dbReference type="Pfam" id="PF00246">
    <property type="entry name" value="Peptidase_M14"/>
    <property type="match status" value="1"/>
</dbReference>
<comment type="subcellular location">
    <subcellularLocation>
        <location evidence="3">Secreted</location>
    </subcellularLocation>
</comment>
<comment type="cofactor">
    <cofactor evidence="1">
        <name>Zn(2+)</name>
        <dbReference type="ChEBI" id="CHEBI:29105"/>
    </cofactor>
</comment>
<evidence type="ECO:0000256" key="9">
    <source>
        <dbReference type="ARBA" id="ARBA00023026"/>
    </source>
</evidence>
<evidence type="ECO:0000313" key="15">
    <source>
        <dbReference type="EMBL" id="KAG9252136.1"/>
    </source>
</evidence>
<evidence type="ECO:0000256" key="1">
    <source>
        <dbReference type="ARBA" id="ARBA00001947"/>
    </source>
</evidence>
<dbReference type="PANTHER" id="PTHR11705:SF83">
    <property type="entry name" value="INACTIVE METALLOCARBOXYPEPTIDASE ECM14"/>
    <property type="match status" value="1"/>
</dbReference>
<evidence type="ECO:0000256" key="4">
    <source>
        <dbReference type="ARBA" id="ARBA00005988"/>
    </source>
</evidence>
<evidence type="ECO:0000256" key="10">
    <source>
        <dbReference type="ARBA" id="ARBA00023180"/>
    </source>
</evidence>
<evidence type="ECO:0000313" key="16">
    <source>
        <dbReference type="Proteomes" id="UP000887229"/>
    </source>
</evidence>
<accession>A0A9P8CNV7</accession>
<dbReference type="OrthoDB" id="3626597at2759"/>
<dbReference type="GO" id="GO:0005576">
    <property type="term" value="C:extracellular region"/>
    <property type="evidence" value="ECO:0007669"/>
    <property type="project" value="UniProtKB-SubCell"/>
</dbReference>
<dbReference type="GeneID" id="70294825"/>
<evidence type="ECO:0000256" key="6">
    <source>
        <dbReference type="ARBA" id="ARBA00022670"/>
    </source>
</evidence>
<evidence type="ECO:0000256" key="7">
    <source>
        <dbReference type="ARBA" id="ARBA00022729"/>
    </source>
</evidence>
<dbReference type="GO" id="GO:0006508">
    <property type="term" value="P:proteolysis"/>
    <property type="evidence" value="ECO:0007669"/>
    <property type="project" value="UniProtKB-KW"/>
</dbReference>
<evidence type="ECO:0000256" key="11">
    <source>
        <dbReference type="ARBA" id="ARBA00041263"/>
    </source>
</evidence>
<feature type="domain" description="Peptidase M14" evidence="14">
    <location>
        <begin position="1"/>
        <end position="264"/>
    </location>
</feature>
<evidence type="ECO:0000256" key="2">
    <source>
        <dbReference type="ARBA" id="ARBA00003091"/>
    </source>
</evidence>
<dbReference type="Gene3D" id="3.40.630.10">
    <property type="entry name" value="Zn peptidases"/>
    <property type="match status" value="1"/>
</dbReference>
<reference evidence="15" key="1">
    <citation type="journal article" date="2021" name="IMA Fungus">
        <title>Genomic characterization of three marine fungi, including Emericellopsis atlantica sp. nov. with signatures of a generalist lifestyle and marine biomass degradation.</title>
        <authorList>
            <person name="Hagestad O.C."/>
            <person name="Hou L."/>
            <person name="Andersen J.H."/>
            <person name="Hansen E.H."/>
            <person name="Altermark B."/>
            <person name="Li C."/>
            <person name="Kuhnert E."/>
            <person name="Cox R.J."/>
            <person name="Crous P.W."/>
            <person name="Spatafora J.W."/>
            <person name="Lail K."/>
            <person name="Amirebrahimi M."/>
            <person name="Lipzen A."/>
            <person name="Pangilinan J."/>
            <person name="Andreopoulos W."/>
            <person name="Hayes R.D."/>
            <person name="Ng V."/>
            <person name="Grigoriev I.V."/>
            <person name="Jackson S.A."/>
            <person name="Sutton T.D.S."/>
            <person name="Dobson A.D.W."/>
            <person name="Rama T."/>
        </authorList>
    </citation>
    <scope>NUCLEOTIDE SEQUENCE</scope>
    <source>
        <strain evidence="15">TS7</strain>
    </source>
</reference>
<keyword evidence="7" id="KW-0732">Signal</keyword>
<sequence>MSYHVAHFTSEEGRSFPYVYLSNTDSGDILESYANGTDDKLKIYLQGGVHGNEPAGDQSVLAILGKMDANQTWASSILDKADILVLPRYNPDGVSYFQRELATSFDPNRDHTKMARQQTRDIKKFVMDFAPHVAVDFHEYTASRAYGADEQWLPAQDGQFSAMKNLNIHKDIRALSEDLFANSIAAAMEAHDLRWSPYVTGTLETDDIVLDETTSDAKMGDTSIALSQAVMFLYETRGIRLADQHFQRRVATGVVMLEALLQTAADNAEDVYRTIESARADFIANDYDIIITDYPEETQIDWTYINASNGSLVDVPVTFLNTTPLHANLTRPRPVSVGDEYPVYRIMG</sequence>
<evidence type="ECO:0000256" key="5">
    <source>
        <dbReference type="ARBA" id="ARBA00022525"/>
    </source>
</evidence>
<keyword evidence="6" id="KW-0645">Protease</keyword>
<comment type="similarity">
    <text evidence="4 13">Belongs to the peptidase M14 family.</text>
</comment>
<keyword evidence="8" id="KW-0378">Hydrolase</keyword>
<dbReference type="InterPro" id="IPR000834">
    <property type="entry name" value="Peptidase_M14"/>
</dbReference>
<evidence type="ECO:0000259" key="14">
    <source>
        <dbReference type="PROSITE" id="PS52035"/>
    </source>
</evidence>
<organism evidence="15 16">
    <name type="scientific">Emericellopsis atlantica</name>
    <dbReference type="NCBI Taxonomy" id="2614577"/>
    <lineage>
        <taxon>Eukaryota</taxon>
        <taxon>Fungi</taxon>
        <taxon>Dikarya</taxon>
        <taxon>Ascomycota</taxon>
        <taxon>Pezizomycotina</taxon>
        <taxon>Sordariomycetes</taxon>
        <taxon>Hypocreomycetidae</taxon>
        <taxon>Hypocreales</taxon>
        <taxon>Bionectriaceae</taxon>
        <taxon>Emericellopsis</taxon>
    </lineage>
</organism>
<dbReference type="PROSITE" id="PS52035">
    <property type="entry name" value="PEPTIDASE_M14"/>
    <property type="match status" value="1"/>
</dbReference>
<evidence type="ECO:0000256" key="13">
    <source>
        <dbReference type="PROSITE-ProRule" id="PRU01379"/>
    </source>
</evidence>
<comment type="function">
    <text evidence="2">Extracellular metalloprotease that contributes to pathogenicity.</text>
</comment>
<keyword evidence="9" id="KW-0843">Virulence</keyword>
<keyword evidence="10" id="KW-0325">Glycoprotein</keyword>
<dbReference type="Proteomes" id="UP000887229">
    <property type="component" value="Unassembled WGS sequence"/>
</dbReference>
<comment type="caution">
    <text evidence="15">The sequence shown here is derived from an EMBL/GenBank/DDBJ whole genome shotgun (WGS) entry which is preliminary data.</text>
</comment>
<dbReference type="GO" id="GO:0004181">
    <property type="term" value="F:metallocarboxypeptidase activity"/>
    <property type="evidence" value="ECO:0007669"/>
    <property type="project" value="InterPro"/>
</dbReference>
<evidence type="ECO:0000256" key="3">
    <source>
        <dbReference type="ARBA" id="ARBA00004613"/>
    </source>
</evidence>
<evidence type="ECO:0000256" key="8">
    <source>
        <dbReference type="ARBA" id="ARBA00022801"/>
    </source>
</evidence>
<gene>
    <name evidence="15" type="ORF">F5Z01DRAFT_662063</name>
</gene>